<reference evidence="3" key="1">
    <citation type="journal article" date="2019" name="Int. J. Syst. Evol. Microbiol.">
        <title>The Global Catalogue of Microorganisms (GCM) 10K type strain sequencing project: providing services to taxonomists for standard genome sequencing and annotation.</title>
        <authorList>
            <consortium name="The Broad Institute Genomics Platform"/>
            <consortium name="The Broad Institute Genome Sequencing Center for Infectious Disease"/>
            <person name="Wu L."/>
            <person name="Ma J."/>
        </authorList>
    </citation>
    <scope>NUCLEOTIDE SEQUENCE [LARGE SCALE GENOMIC DNA]</scope>
    <source>
        <strain evidence="3">KCTC 52487</strain>
    </source>
</reference>
<dbReference type="EMBL" id="JBHRSV010000001">
    <property type="protein sequence ID" value="MFC2924519.1"/>
    <property type="molecule type" value="Genomic_DNA"/>
</dbReference>
<gene>
    <name evidence="2" type="ORF">ACFOOR_00200</name>
</gene>
<name>A0ABV6ZSX3_9PROT</name>
<keyword evidence="3" id="KW-1185">Reference proteome</keyword>
<dbReference type="Pfam" id="PF07330">
    <property type="entry name" value="DUF1467"/>
    <property type="match status" value="1"/>
</dbReference>
<evidence type="ECO:0000313" key="2">
    <source>
        <dbReference type="EMBL" id="MFC2924519.1"/>
    </source>
</evidence>
<protein>
    <submittedName>
        <fullName evidence="2">DUF1467 family protein</fullName>
    </submittedName>
</protein>
<accession>A0ABV6ZSX3</accession>
<organism evidence="2 3">
    <name type="scientific">Hyphobacterium vulgare</name>
    <dbReference type="NCBI Taxonomy" id="1736751"/>
    <lineage>
        <taxon>Bacteria</taxon>
        <taxon>Pseudomonadati</taxon>
        <taxon>Pseudomonadota</taxon>
        <taxon>Alphaproteobacteria</taxon>
        <taxon>Maricaulales</taxon>
        <taxon>Maricaulaceae</taxon>
        <taxon>Hyphobacterium</taxon>
    </lineage>
</organism>
<dbReference type="RefSeq" id="WP_343163766.1">
    <property type="nucleotide sequence ID" value="NZ_JBHRSV010000001.1"/>
</dbReference>
<evidence type="ECO:0000313" key="3">
    <source>
        <dbReference type="Proteomes" id="UP001595379"/>
    </source>
</evidence>
<feature type="transmembrane region" description="Helical" evidence="1">
    <location>
        <begin position="29"/>
        <end position="49"/>
    </location>
</feature>
<sequence>MGRILGYLAVALTFVLWVAQLFLPSEGIGFVTGLVVFLITWWIVLFMTLPLGVRSQAEQGEVVEGTEPGAPVLPDLKKKAWLTTVIASCVWLVLFVLIEFQPIPLDAIPFLPNPEGFDSY</sequence>
<feature type="transmembrane region" description="Helical" evidence="1">
    <location>
        <begin position="5"/>
        <end position="23"/>
    </location>
</feature>
<keyword evidence="1" id="KW-0812">Transmembrane</keyword>
<proteinExistence type="predicted"/>
<evidence type="ECO:0000256" key="1">
    <source>
        <dbReference type="SAM" id="Phobius"/>
    </source>
</evidence>
<feature type="transmembrane region" description="Helical" evidence="1">
    <location>
        <begin position="80"/>
        <end position="98"/>
    </location>
</feature>
<keyword evidence="1" id="KW-0472">Membrane</keyword>
<dbReference type="InterPro" id="IPR009935">
    <property type="entry name" value="DUF1467"/>
</dbReference>
<dbReference type="Proteomes" id="UP001595379">
    <property type="component" value="Unassembled WGS sequence"/>
</dbReference>
<comment type="caution">
    <text evidence="2">The sequence shown here is derived from an EMBL/GenBank/DDBJ whole genome shotgun (WGS) entry which is preliminary data.</text>
</comment>
<keyword evidence="1" id="KW-1133">Transmembrane helix</keyword>